<reference evidence="7" key="1">
    <citation type="journal article" date="2014" name="Genome Announc.">
        <title>Draft Genome Sequences of a Phylogenetically Diverse Suite of Pseudomonas syringae Strains from Multiple Source Populations.</title>
        <authorList>
            <person name="Baltrus D.A."/>
            <person name="Yourstone S."/>
            <person name="Lind A."/>
            <person name="Guilbaud C."/>
            <person name="Sands D.C."/>
            <person name="Jones C.D."/>
            <person name="Morris C.E."/>
            <person name="Dangl J.L."/>
        </authorList>
    </citation>
    <scope>NUCLEOTIDE SEQUENCE</scope>
    <source>
        <strain evidence="7">CC1417</strain>
    </source>
</reference>
<name>A0AAU8LPR0_PSESX</name>
<dbReference type="InterPro" id="IPR042177">
    <property type="entry name" value="Cell/Rod_1"/>
</dbReference>
<dbReference type="Gene3D" id="2.40.10.350">
    <property type="entry name" value="Rod shape-determining protein MreC, domain 2"/>
    <property type="match status" value="1"/>
</dbReference>
<proteinExistence type="inferred from homology"/>
<protein>
    <recommendedName>
        <fullName evidence="2">Cell shape-determining protein MreC</fullName>
    </recommendedName>
    <alternativeName>
        <fullName evidence="4">Cell shape protein MreC</fullName>
    </alternativeName>
</protein>
<keyword evidence="3" id="KW-0133">Cell shape</keyword>
<evidence type="ECO:0000256" key="5">
    <source>
        <dbReference type="SAM" id="MobiDB-lite"/>
    </source>
</evidence>
<gene>
    <name evidence="7" type="primary">mreC</name>
    <name evidence="7" type="ORF">N011_14650</name>
</gene>
<evidence type="ECO:0000259" key="6">
    <source>
        <dbReference type="Pfam" id="PF04085"/>
    </source>
</evidence>
<evidence type="ECO:0000256" key="3">
    <source>
        <dbReference type="ARBA" id="ARBA00022960"/>
    </source>
</evidence>
<evidence type="ECO:0000256" key="1">
    <source>
        <dbReference type="ARBA" id="ARBA00009369"/>
    </source>
</evidence>
<dbReference type="PANTHER" id="PTHR34138">
    <property type="entry name" value="CELL SHAPE-DETERMINING PROTEIN MREC"/>
    <property type="match status" value="1"/>
</dbReference>
<evidence type="ECO:0000256" key="2">
    <source>
        <dbReference type="ARBA" id="ARBA00013855"/>
    </source>
</evidence>
<evidence type="ECO:0000256" key="4">
    <source>
        <dbReference type="ARBA" id="ARBA00032089"/>
    </source>
</evidence>
<feature type="region of interest" description="Disordered" evidence="5">
    <location>
        <begin position="320"/>
        <end position="372"/>
    </location>
</feature>
<accession>A0AAU8LPR0</accession>
<dbReference type="InterPro" id="IPR055342">
    <property type="entry name" value="MreC_beta-barrel_core"/>
</dbReference>
<dbReference type="InterPro" id="IPR042175">
    <property type="entry name" value="Cell/Rod_MreC_2"/>
</dbReference>
<dbReference type="Gene3D" id="2.40.10.340">
    <property type="entry name" value="Rod shape-determining protein MreC, domain 1"/>
    <property type="match status" value="1"/>
</dbReference>
<dbReference type="EMBL" id="CP159362">
    <property type="protein sequence ID" value="XCN70218.1"/>
    <property type="molecule type" value="Genomic_DNA"/>
</dbReference>
<reference evidence="7" key="2">
    <citation type="submission" date="2024-07" db="EMBL/GenBank/DDBJ databases">
        <title>A complete genome sequence for Pseudomonas syringae CC1417.</title>
        <authorList>
            <person name="Baltrus D.A."/>
        </authorList>
    </citation>
    <scope>NUCLEOTIDE SEQUENCE</scope>
    <source>
        <strain evidence="7">CC1417</strain>
    </source>
</reference>
<dbReference type="PANTHER" id="PTHR34138:SF1">
    <property type="entry name" value="CELL SHAPE-DETERMINING PROTEIN MREC"/>
    <property type="match status" value="1"/>
</dbReference>
<dbReference type="NCBIfam" id="TIGR00219">
    <property type="entry name" value="mreC"/>
    <property type="match status" value="1"/>
</dbReference>
<dbReference type="GO" id="GO:0005886">
    <property type="term" value="C:plasma membrane"/>
    <property type="evidence" value="ECO:0007669"/>
    <property type="project" value="TreeGrafter"/>
</dbReference>
<organism evidence="7">
    <name type="scientific">Pseudomonas syringae CC1417</name>
    <dbReference type="NCBI Taxonomy" id="1357272"/>
    <lineage>
        <taxon>Bacteria</taxon>
        <taxon>Pseudomonadati</taxon>
        <taxon>Pseudomonadota</taxon>
        <taxon>Gammaproteobacteria</taxon>
        <taxon>Pseudomonadales</taxon>
        <taxon>Pseudomonadaceae</taxon>
        <taxon>Pseudomonas</taxon>
        <taxon>Pseudomonas syringae</taxon>
    </lineage>
</organism>
<dbReference type="FunFam" id="2.40.10.340:FF:000002">
    <property type="entry name" value="Rod shape-determining protein MreC"/>
    <property type="match status" value="1"/>
</dbReference>
<dbReference type="InterPro" id="IPR007221">
    <property type="entry name" value="MreC"/>
</dbReference>
<dbReference type="GO" id="GO:0008360">
    <property type="term" value="P:regulation of cell shape"/>
    <property type="evidence" value="ECO:0007669"/>
    <property type="project" value="UniProtKB-KW"/>
</dbReference>
<dbReference type="FunFam" id="2.40.10.350:FF:000002">
    <property type="entry name" value="Cell shape-determining protein MreC"/>
    <property type="match status" value="1"/>
</dbReference>
<dbReference type="Pfam" id="PF04085">
    <property type="entry name" value="MreC"/>
    <property type="match status" value="1"/>
</dbReference>
<comment type="similarity">
    <text evidence="1">Belongs to the MreC family.</text>
</comment>
<evidence type="ECO:0000313" key="7">
    <source>
        <dbReference type="EMBL" id="XCN70218.1"/>
    </source>
</evidence>
<feature type="compositionally biased region" description="Low complexity" evidence="5">
    <location>
        <begin position="320"/>
        <end position="365"/>
    </location>
</feature>
<feature type="domain" description="Rod shape-determining protein MreC beta-barrel core" evidence="6">
    <location>
        <begin position="124"/>
        <end position="269"/>
    </location>
</feature>
<sequence>MKPLFAKGPSLGVRLLVLAVLSVALMVVDARFTILKPVRSQMSLVLMQSYWIVDLPQRMFQGVASQFGSRTELIAENEKLKTEALLLQGRLQKLAALTEQNVRLRELLNSSALVNEKVEVAELIGMDPNPFTHRIIINKGERDGVVLGQPVLDARGLMGQVVELMPYTSRVLLLTDTTHSIPVQVNRNGLRAIASGTGNPERLELRHVADTADIKEGDLLVSSGLGQRFPAGYPVATVKEVIHDSGQPFAIVRAVPTAALNRSRYLLLVFSDGRSPEERAADAALAQESIDKGLEPATVPTLPPPAPAFPMWSQPVVPVFPTSTTTHRATGQGASPAPAAAPSTPASRPASRPAASQPPASSPSSSRERIDG</sequence>
<dbReference type="AlphaFoldDB" id="A0AAU8LPR0"/>